<dbReference type="AlphaFoldDB" id="A0A2K8KJR0"/>
<gene>
    <name evidence="2" type="ORF">SCLAR_v1c02890</name>
</gene>
<keyword evidence="1" id="KW-1133">Transmembrane helix</keyword>
<organism evidence="2 3">
    <name type="scientific">Spiroplasma clarkii</name>
    <dbReference type="NCBI Taxonomy" id="2139"/>
    <lineage>
        <taxon>Bacteria</taxon>
        <taxon>Bacillati</taxon>
        <taxon>Mycoplasmatota</taxon>
        <taxon>Mollicutes</taxon>
        <taxon>Entomoplasmatales</taxon>
        <taxon>Spiroplasmataceae</taxon>
        <taxon>Spiroplasma</taxon>
    </lineage>
</organism>
<keyword evidence="1" id="KW-0812">Transmembrane</keyword>
<proteinExistence type="predicted"/>
<dbReference type="Proteomes" id="UP000231179">
    <property type="component" value="Chromosome"/>
</dbReference>
<reference evidence="2 3" key="1">
    <citation type="submission" date="2017-11" db="EMBL/GenBank/DDBJ databases">
        <title>Complete genome sequence of Spiroplasma clarkii CN-5 (DSM 19994).</title>
        <authorList>
            <person name="Tsai Y.-M."/>
            <person name="Chang A."/>
            <person name="Lo W.-S."/>
            <person name="Kuo C.-H."/>
        </authorList>
    </citation>
    <scope>NUCLEOTIDE SEQUENCE [LARGE SCALE GENOMIC DNA]</scope>
    <source>
        <strain evidence="2 3">CN-5</strain>
    </source>
</reference>
<sequence length="228" mass="27212">MSLKRTERLKELHSQIDKENQVFNKTIADVSITNQILEKIKPFDFDGSLQKEITSFLKEEKFEKPTIDNNNDKKIISENFIRKLKVIQAEINAINPESMENFDAKKEFSEVLKSKLHLKNKQDLQIHEDELYDNLKKLDKKFEEANPFDYREKYNPKLVDKALYDYEIPYKQMSNDIDKISQDKINQLRKYWKAAKKKDKGNIHWWHFALVITLIFIALVLLLVFIFI</sequence>
<keyword evidence="3" id="KW-1185">Reference proteome</keyword>
<evidence type="ECO:0000313" key="2">
    <source>
        <dbReference type="EMBL" id="ATX70619.1"/>
    </source>
</evidence>
<evidence type="ECO:0000313" key="3">
    <source>
        <dbReference type="Proteomes" id="UP000231179"/>
    </source>
</evidence>
<dbReference type="EMBL" id="CP024870">
    <property type="protein sequence ID" value="ATX70619.1"/>
    <property type="molecule type" value="Genomic_DNA"/>
</dbReference>
<accession>A0A2K8KJR0</accession>
<protein>
    <recommendedName>
        <fullName evidence="4">Transmembrane protein</fullName>
    </recommendedName>
</protein>
<keyword evidence="1" id="KW-0472">Membrane</keyword>
<dbReference type="RefSeq" id="WP_100254183.1">
    <property type="nucleotide sequence ID" value="NZ_CP024870.1"/>
</dbReference>
<name>A0A2K8KJR0_9MOLU</name>
<evidence type="ECO:0000256" key="1">
    <source>
        <dbReference type="SAM" id="Phobius"/>
    </source>
</evidence>
<feature type="transmembrane region" description="Helical" evidence="1">
    <location>
        <begin position="205"/>
        <end position="227"/>
    </location>
</feature>
<evidence type="ECO:0008006" key="4">
    <source>
        <dbReference type="Google" id="ProtNLM"/>
    </source>
</evidence>